<dbReference type="SUPFAM" id="SSF50978">
    <property type="entry name" value="WD40 repeat-like"/>
    <property type="match status" value="1"/>
</dbReference>
<dbReference type="SMART" id="SM00320">
    <property type="entry name" value="WD40"/>
    <property type="match status" value="3"/>
</dbReference>
<evidence type="ECO:0000256" key="5">
    <source>
        <dbReference type="ARBA" id="ARBA00023163"/>
    </source>
</evidence>
<reference evidence="7" key="1">
    <citation type="submission" date="2021-05" db="EMBL/GenBank/DDBJ databases">
        <title>A free-living protist that lacks canonical eukaryotic 1 DNA replication and segregation systems.</title>
        <authorList>
            <person name="Salas-Leiva D.E."/>
            <person name="Tromer E.C."/>
            <person name="Curtis B.A."/>
            <person name="Jerlstrom-Hultqvist J."/>
            <person name="Kolisko M."/>
            <person name="Yi Z."/>
            <person name="Salas-Leiva J.S."/>
            <person name="Gallot-Lavallee L."/>
            <person name="Kops G.J.P.L."/>
            <person name="Archibald J.M."/>
            <person name="Simpson A.G.B."/>
            <person name="Roger A.J."/>
        </authorList>
    </citation>
    <scope>NUCLEOTIDE SEQUENCE</scope>
    <source>
        <strain evidence="7">BICM</strain>
    </source>
</reference>
<evidence type="ECO:0000313" key="8">
    <source>
        <dbReference type="Proteomes" id="UP000717585"/>
    </source>
</evidence>
<keyword evidence="5" id="KW-0804">Transcription</keyword>
<dbReference type="PROSITE" id="PS50294">
    <property type="entry name" value="WD_REPEATS_REGION"/>
    <property type="match status" value="1"/>
</dbReference>
<dbReference type="Pfam" id="PF00400">
    <property type="entry name" value="WD40"/>
    <property type="match status" value="2"/>
</dbReference>
<evidence type="ECO:0000256" key="1">
    <source>
        <dbReference type="ARBA" id="ARBA00008075"/>
    </source>
</evidence>
<dbReference type="Gene3D" id="2.130.10.10">
    <property type="entry name" value="YVTN repeat-like/Quinoprotein amine dehydrogenase"/>
    <property type="match status" value="1"/>
</dbReference>
<evidence type="ECO:0000256" key="4">
    <source>
        <dbReference type="ARBA" id="ARBA00023015"/>
    </source>
</evidence>
<dbReference type="EMBL" id="JAHDYR010000008">
    <property type="protein sequence ID" value="KAG9395748.1"/>
    <property type="molecule type" value="Genomic_DNA"/>
</dbReference>
<dbReference type="InterPro" id="IPR051243">
    <property type="entry name" value="PcG_WD-repeat"/>
</dbReference>
<dbReference type="PROSITE" id="PS50082">
    <property type="entry name" value="WD_REPEATS_2"/>
    <property type="match status" value="2"/>
</dbReference>
<evidence type="ECO:0000256" key="3">
    <source>
        <dbReference type="ARBA" id="ARBA00022737"/>
    </source>
</evidence>
<dbReference type="InterPro" id="IPR015943">
    <property type="entry name" value="WD40/YVTN_repeat-like_dom_sf"/>
</dbReference>
<keyword evidence="3" id="KW-0677">Repeat</keyword>
<gene>
    <name evidence="7" type="ORF">J8273_2655</name>
</gene>
<evidence type="ECO:0000256" key="2">
    <source>
        <dbReference type="ARBA" id="ARBA00022574"/>
    </source>
</evidence>
<feature type="repeat" description="WD" evidence="6">
    <location>
        <begin position="191"/>
        <end position="225"/>
    </location>
</feature>
<dbReference type="InterPro" id="IPR036322">
    <property type="entry name" value="WD40_repeat_dom_sf"/>
</dbReference>
<name>A0A8J6B4W9_9EUKA</name>
<dbReference type="Proteomes" id="UP000717585">
    <property type="component" value="Unassembled WGS sequence"/>
</dbReference>
<dbReference type="OrthoDB" id="7318948at2759"/>
<evidence type="ECO:0000313" key="7">
    <source>
        <dbReference type="EMBL" id="KAG9395748.1"/>
    </source>
</evidence>
<dbReference type="InterPro" id="IPR001680">
    <property type="entry name" value="WD40_rpt"/>
</dbReference>
<evidence type="ECO:0000256" key="6">
    <source>
        <dbReference type="PROSITE-ProRule" id="PRU00221"/>
    </source>
</evidence>
<protein>
    <submittedName>
        <fullName evidence="7">WD domain G-beta repeat</fullName>
    </submittedName>
</protein>
<proteinExistence type="inferred from homology"/>
<dbReference type="AlphaFoldDB" id="A0A8J6B4W9"/>
<keyword evidence="2 6" id="KW-0853">WD repeat</keyword>
<comment type="caution">
    <text evidence="7">The sequence shown here is derived from an EMBL/GenBank/DDBJ whole genome shotgun (WGS) entry which is preliminary data.</text>
</comment>
<dbReference type="PANTHER" id="PTHR10253">
    <property type="entry name" value="POLYCOMB PROTEIN"/>
    <property type="match status" value="1"/>
</dbReference>
<feature type="repeat" description="WD" evidence="6">
    <location>
        <begin position="145"/>
        <end position="187"/>
    </location>
</feature>
<keyword evidence="4" id="KW-0805">Transcription regulation</keyword>
<keyword evidence="8" id="KW-1185">Reference proteome</keyword>
<accession>A0A8J6B4W9</accession>
<comment type="similarity">
    <text evidence="1">Belongs to the WD repeat ESC family.</text>
</comment>
<organism evidence="7 8">
    <name type="scientific">Carpediemonas membranifera</name>
    <dbReference type="NCBI Taxonomy" id="201153"/>
    <lineage>
        <taxon>Eukaryota</taxon>
        <taxon>Metamonada</taxon>
        <taxon>Carpediemonas-like organisms</taxon>
        <taxon>Carpediemonas</taxon>
    </lineage>
</organism>
<sequence length="496" mass="55377">MPEPTEWCLVETISDCKKDVKHEIFTPKRATFQETPQPSPVWYLEYNTLDSRYKNYFLCISGPTLSVYRDSQTQEKSGGSISRLTTCPLRLSFTCNADSNGTPADMSCACWTFMNTKERHPMVCVGGKDGTITSIDIETQTVRFMRGHGGDVHSISAHPKYPGIIVSGSQDHSVRLWNCITGTCLARYHGIFGNSQQVHDVAWMDYGDAFISCDYDRKIKLWKLSERVLDNIFNSYYYTERQRVRKDMPGVSIPEGLPGRMKIYNEYFVAASDALTNNSADSLAVASNDTIVLRALTYDKSRCSATSSAISASLCICAVLPSSTDIGKNIFRILHKYPIPTRDASLDDQVYKERRLNPDLALSFCRIALSRTHKLLAAGNEHGDTFIWPLDPTTPVQHLRYLPPSSRISESWYPPATTRPGDDLREDPDPAPVTIRLMGQVPIAEADRPILLPPPEVGVGAVRSLSFHPSRLRLVVGYDCGKIAKFEFNTTAGHAN</sequence>